<dbReference type="SUPFAM" id="SSF82689">
    <property type="entry name" value="Mechanosensitive channel protein MscS (YggB), C-terminal domain"/>
    <property type="match status" value="1"/>
</dbReference>
<dbReference type="InterPro" id="IPR023408">
    <property type="entry name" value="MscS_beta-dom_sf"/>
</dbReference>
<evidence type="ECO:0000256" key="5">
    <source>
        <dbReference type="ARBA" id="ARBA00022989"/>
    </source>
</evidence>
<keyword evidence="6 7" id="KW-0472">Membrane</keyword>
<dbReference type="AlphaFoldDB" id="A0AAJ5WP72"/>
<comment type="subcellular location">
    <subcellularLocation>
        <location evidence="1">Cell membrane</location>
        <topology evidence="1">Multi-pass membrane protein</topology>
    </subcellularLocation>
</comment>
<feature type="domain" description="Mechanosensitive ion channel transmembrane helices 2/3" evidence="10">
    <location>
        <begin position="71"/>
        <end position="111"/>
    </location>
</feature>
<keyword evidence="3" id="KW-1003">Cell membrane</keyword>
<gene>
    <name evidence="11" type="ORF">P0Y53_13390</name>
</gene>
<proteinExistence type="inferred from homology"/>
<dbReference type="Gene3D" id="2.30.30.60">
    <property type="match status" value="1"/>
</dbReference>
<evidence type="ECO:0000256" key="6">
    <source>
        <dbReference type="ARBA" id="ARBA00023136"/>
    </source>
</evidence>
<dbReference type="Pfam" id="PF05552">
    <property type="entry name" value="MS_channel_1st_1"/>
    <property type="match status" value="1"/>
</dbReference>
<accession>A0AAJ5WP72</accession>
<organism evidence="11 12">
    <name type="scientific">Candidatus Pseudobacter hemicellulosilyticus</name>
    <dbReference type="NCBI Taxonomy" id="3121375"/>
    <lineage>
        <taxon>Bacteria</taxon>
        <taxon>Pseudomonadati</taxon>
        <taxon>Bacteroidota</taxon>
        <taxon>Chitinophagia</taxon>
        <taxon>Chitinophagales</taxon>
        <taxon>Chitinophagaceae</taxon>
        <taxon>Pseudobacter</taxon>
    </lineage>
</organism>
<dbReference type="Proteomes" id="UP001220610">
    <property type="component" value="Chromosome"/>
</dbReference>
<dbReference type="InterPro" id="IPR008910">
    <property type="entry name" value="MSC_TM_helix"/>
</dbReference>
<sequence length="275" mass="31026">MNTHQWINLIIEKLWNWWVSIIRMLPNFLLAVLVLLAFLMVARLFRRWVTNLAQKLSKSPSLAGLFGTMAYMIILLTGLSFALSILQLDKAVNSILAGAGILGLVVGFAFQDLSSNFISGIFITFKKPFDVGDTVETNGYLGKVEAIELRSTTIRTFQGLHVMIPNKEIFMKPMINYSLTPERRIELEFDVPANADLGLTEEKIKAVLEQVPQLGKEKGKEPKVYFTAMAGTAVKATVWTWIKTHQDVSYMATRHEIISKVMQILRNPPQQPSQQ</sequence>
<dbReference type="GO" id="GO:0005886">
    <property type="term" value="C:plasma membrane"/>
    <property type="evidence" value="ECO:0007669"/>
    <property type="project" value="UniProtKB-SubCell"/>
</dbReference>
<dbReference type="EMBL" id="CP119311">
    <property type="protein sequence ID" value="WEK33479.1"/>
    <property type="molecule type" value="Genomic_DNA"/>
</dbReference>
<evidence type="ECO:0000256" key="1">
    <source>
        <dbReference type="ARBA" id="ARBA00004651"/>
    </source>
</evidence>
<dbReference type="PANTHER" id="PTHR30221">
    <property type="entry name" value="SMALL-CONDUCTANCE MECHANOSENSITIVE CHANNEL"/>
    <property type="match status" value="1"/>
</dbReference>
<keyword evidence="4 7" id="KW-0812">Transmembrane</keyword>
<feature type="transmembrane region" description="Helical" evidence="7">
    <location>
        <begin position="20"/>
        <end position="41"/>
    </location>
</feature>
<dbReference type="PANTHER" id="PTHR30221:SF1">
    <property type="entry name" value="SMALL-CONDUCTANCE MECHANOSENSITIVE CHANNEL"/>
    <property type="match status" value="1"/>
</dbReference>
<dbReference type="Pfam" id="PF21082">
    <property type="entry name" value="MS_channel_3rd"/>
    <property type="match status" value="1"/>
</dbReference>
<dbReference type="InterPro" id="IPR011066">
    <property type="entry name" value="MscS_channel_C_sf"/>
</dbReference>
<name>A0AAJ5WP72_9BACT</name>
<protein>
    <submittedName>
        <fullName evidence="11">Mechanosensitive ion channel family protein</fullName>
    </submittedName>
</protein>
<dbReference type="GO" id="GO:0008381">
    <property type="term" value="F:mechanosensitive monoatomic ion channel activity"/>
    <property type="evidence" value="ECO:0007669"/>
    <property type="project" value="InterPro"/>
</dbReference>
<feature type="domain" description="Mechanosensitive ion channel MscS C-terminal" evidence="9">
    <location>
        <begin position="185"/>
        <end position="266"/>
    </location>
</feature>
<dbReference type="SUPFAM" id="SSF50182">
    <property type="entry name" value="Sm-like ribonucleoproteins"/>
    <property type="match status" value="1"/>
</dbReference>
<dbReference type="InterPro" id="IPR011014">
    <property type="entry name" value="MscS_channel_TM-2"/>
</dbReference>
<dbReference type="InterPro" id="IPR049142">
    <property type="entry name" value="MS_channel_1st"/>
</dbReference>
<feature type="domain" description="Mechanosensitive ion channel MscS" evidence="8">
    <location>
        <begin position="113"/>
        <end position="178"/>
    </location>
</feature>
<evidence type="ECO:0000313" key="12">
    <source>
        <dbReference type="Proteomes" id="UP001220610"/>
    </source>
</evidence>
<dbReference type="Pfam" id="PF00924">
    <property type="entry name" value="MS_channel_2nd"/>
    <property type="match status" value="1"/>
</dbReference>
<evidence type="ECO:0000256" key="7">
    <source>
        <dbReference type="SAM" id="Phobius"/>
    </source>
</evidence>
<evidence type="ECO:0000259" key="9">
    <source>
        <dbReference type="Pfam" id="PF21082"/>
    </source>
</evidence>
<feature type="transmembrane region" description="Helical" evidence="7">
    <location>
        <begin position="91"/>
        <end position="110"/>
    </location>
</feature>
<dbReference type="InterPro" id="IPR049278">
    <property type="entry name" value="MS_channel_C"/>
</dbReference>
<dbReference type="InterPro" id="IPR010920">
    <property type="entry name" value="LSM_dom_sf"/>
</dbReference>
<dbReference type="Gene3D" id="1.10.287.1260">
    <property type="match status" value="1"/>
</dbReference>
<dbReference type="InterPro" id="IPR045275">
    <property type="entry name" value="MscS_archaea/bacteria_type"/>
</dbReference>
<evidence type="ECO:0000256" key="2">
    <source>
        <dbReference type="ARBA" id="ARBA00008017"/>
    </source>
</evidence>
<feature type="transmembrane region" description="Helical" evidence="7">
    <location>
        <begin position="62"/>
        <end position="85"/>
    </location>
</feature>
<dbReference type="InterPro" id="IPR006685">
    <property type="entry name" value="MscS_channel_2nd"/>
</dbReference>
<evidence type="ECO:0000256" key="4">
    <source>
        <dbReference type="ARBA" id="ARBA00022692"/>
    </source>
</evidence>
<evidence type="ECO:0000256" key="3">
    <source>
        <dbReference type="ARBA" id="ARBA00022475"/>
    </source>
</evidence>
<keyword evidence="5 7" id="KW-1133">Transmembrane helix</keyword>
<dbReference type="Gene3D" id="3.30.70.100">
    <property type="match status" value="1"/>
</dbReference>
<evidence type="ECO:0000313" key="11">
    <source>
        <dbReference type="EMBL" id="WEK33479.1"/>
    </source>
</evidence>
<dbReference type="SUPFAM" id="SSF82861">
    <property type="entry name" value="Mechanosensitive channel protein MscS (YggB), transmembrane region"/>
    <property type="match status" value="1"/>
</dbReference>
<comment type="similarity">
    <text evidence="2">Belongs to the MscS (TC 1.A.23) family.</text>
</comment>
<evidence type="ECO:0000259" key="8">
    <source>
        <dbReference type="Pfam" id="PF00924"/>
    </source>
</evidence>
<evidence type="ECO:0000259" key="10">
    <source>
        <dbReference type="Pfam" id="PF21088"/>
    </source>
</evidence>
<reference evidence="11" key="1">
    <citation type="submission" date="2023-03" db="EMBL/GenBank/DDBJ databases">
        <title>Andean soil-derived lignocellulolytic bacterial consortium as a source of novel taxa and putative plastic-active enzymes.</title>
        <authorList>
            <person name="Diaz-Garcia L."/>
            <person name="Chuvochina M."/>
            <person name="Feuerriegel G."/>
            <person name="Bunk B."/>
            <person name="Sproer C."/>
            <person name="Streit W.R."/>
            <person name="Rodriguez L.M."/>
            <person name="Overmann J."/>
            <person name="Jimenez D.J."/>
        </authorList>
    </citation>
    <scope>NUCLEOTIDE SEQUENCE</scope>
    <source>
        <strain evidence="11">MAG 7</strain>
    </source>
</reference>
<dbReference type="Pfam" id="PF21088">
    <property type="entry name" value="MS_channel_1st"/>
    <property type="match status" value="1"/>
</dbReference>